<dbReference type="FunFam" id="3.40.50.2000:FF:000153">
    <property type="entry name" value="Alpha-1,4 glucan phosphorylase"/>
    <property type="match status" value="1"/>
</dbReference>
<dbReference type="GO" id="GO:0005980">
    <property type="term" value="P:glycogen catabolic process"/>
    <property type="evidence" value="ECO:0007669"/>
    <property type="project" value="TreeGrafter"/>
</dbReference>
<dbReference type="NCBIfam" id="TIGR02093">
    <property type="entry name" value="P_ylase"/>
    <property type="match status" value="1"/>
</dbReference>
<dbReference type="OrthoDB" id="9760804at2"/>
<keyword evidence="10 13" id="KW-0119">Carbohydrate metabolism</keyword>
<evidence type="ECO:0000256" key="3">
    <source>
        <dbReference type="ARBA" id="ARBA00004496"/>
    </source>
</evidence>
<sequence length="793" mass="91535">MFSEKNAFQESFKKRLEQSYSISFNDSTRAQQFVTLSQMVREHISKEWIETNERYRQGKKQTYYLSIEFLLGRLLGQNLINLGLYETLETWLRDIGIPLEELENVEPDAGLGNGGLGRLAACFLDSLASLGLPGHGFGIRYKHGLFEQKMVDGFQMELPENWLRYGYVWEVRKSDLAVEVPFWGSVDVVERKEGIKFRHVDAEYVKAVPYDIPVIGYGGETVNTLRLWTAETSSFTLNQDVLKYKKETEAISEFLYPDDSNDDGKILRLKQQYFLVSASIRSILRQHLNNGGKLQNLHERVAIHINDTHPVLAIPELMRVLLDDYQMSWEDAWHVTENTFAYTNHTTLSEALERWPIRIFRPLLPRIFMIVEEINERFCKSLWEQYPGEWERIEKMAIVAKDEVRMAHLAIAGSHSVNGVAWLHTEILKNREMNDFYQFSPQKFNNKTNGITHRRWLLKANPELTALLTDTIGDGFKKDASELSKLAPFAEDSAFLEKLWNVKLKRKEILAKRIFEQNGIKVDPTSIFDVQVKRLHAYKRQLLNVLHILSLYNKLKKEPSFHMPPRTFIFGAKASPGYFYAKRIIKLIHSVADLVNNDPDTKGIITVVFMENYRVSLAEDIIPAADISEQISTASKEASGTGNMKFMMNGAVTMGTLDGANVEILEQTGPDDIFIFGLKAEEVMAYERDGGYRSMDYYHHDSLIRRTLDQLVNGKLDDEGLFDVIYDSLLAENDQYFVLKDFEAYRIAQEEAGRIYEQDPERWRKMMVKNISGSGIFSSDRTIKEYANEIWNI</sequence>
<dbReference type="CDD" id="cd04300">
    <property type="entry name" value="GT35_Glycogen_Phosphorylase"/>
    <property type="match status" value="1"/>
</dbReference>
<dbReference type="PIRSF" id="PIRSF000460">
    <property type="entry name" value="Pprylas_GlgP"/>
    <property type="match status" value="1"/>
</dbReference>
<evidence type="ECO:0000256" key="4">
    <source>
        <dbReference type="ARBA" id="ARBA00006047"/>
    </source>
</evidence>
<gene>
    <name evidence="14" type="ORF">BLL40_11205</name>
</gene>
<comment type="function">
    <text evidence="11">Phosphorylase is an important allosteric enzyme in carbohydrate metabolism. Enzymes from different sources differ in their regulatory mechanisms and in their natural substrates. However, all known phosphorylases share catalytic and structural properties.</text>
</comment>
<evidence type="ECO:0000256" key="7">
    <source>
        <dbReference type="ARBA" id="ARBA00022676"/>
    </source>
</evidence>
<evidence type="ECO:0000256" key="2">
    <source>
        <dbReference type="ARBA" id="ARBA00001933"/>
    </source>
</evidence>
<dbReference type="STRING" id="1714354.BLL40_11205"/>
<dbReference type="EMBL" id="MRWQ01000009">
    <property type="protein sequence ID" value="OKL36171.1"/>
    <property type="molecule type" value="Genomic_DNA"/>
</dbReference>
<evidence type="ECO:0000256" key="8">
    <source>
        <dbReference type="ARBA" id="ARBA00022679"/>
    </source>
</evidence>
<dbReference type="Gene3D" id="3.40.50.2000">
    <property type="entry name" value="Glycogen Phosphorylase B"/>
    <property type="match status" value="2"/>
</dbReference>
<dbReference type="PROSITE" id="PS00102">
    <property type="entry name" value="PHOSPHORYLASE"/>
    <property type="match status" value="1"/>
</dbReference>
<protein>
    <recommendedName>
        <fullName evidence="13">Alpha-1,4 glucan phosphorylase</fullName>
        <ecNumber evidence="13">2.4.1.1</ecNumber>
    </recommendedName>
</protein>
<dbReference type="GO" id="GO:0030170">
    <property type="term" value="F:pyridoxal phosphate binding"/>
    <property type="evidence" value="ECO:0007669"/>
    <property type="project" value="InterPro"/>
</dbReference>
<dbReference type="PANTHER" id="PTHR11468:SF3">
    <property type="entry name" value="GLYCOGEN PHOSPHORYLASE, LIVER FORM"/>
    <property type="match status" value="1"/>
</dbReference>
<keyword evidence="6" id="KW-0021">Allosteric enzyme</keyword>
<keyword evidence="8 13" id="KW-0808">Transferase</keyword>
<dbReference type="GO" id="GO:0008184">
    <property type="term" value="F:glycogen phosphorylase activity"/>
    <property type="evidence" value="ECO:0007669"/>
    <property type="project" value="InterPro"/>
</dbReference>
<evidence type="ECO:0000313" key="15">
    <source>
        <dbReference type="Proteomes" id="UP000186524"/>
    </source>
</evidence>
<evidence type="ECO:0000256" key="1">
    <source>
        <dbReference type="ARBA" id="ARBA00001275"/>
    </source>
</evidence>
<dbReference type="InterPro" id="IPR000811">
    <property type="entry name" value="Glyco_trans_35"/>
</dbReference>
<dbReference type="GO" id="GO:0005737">
    <property type="term" value="C:cytoplasm"/>
    <property type="evidence" value="ECO:0007669"/>
    <property type="project" value="UniProtKB-SubCell"/>
</dbReference>
<organism evidence="14 15">
    <name type="scientific">Domibacillus mangrovi</name>
    <dbReference type="NCBI Taxonomy" id="1714354"/>
    <lineage>
        <taxon>Bacteria</taxon>
        <taxon>Bacillati</taxon>
        <taxon>Bacillota</taxon>
        <taxon>Bacilli</taxon>
        <taxon>Bacillales</taxon>
        <taxon>Bacillaceae</taxon>
        <taxon>Domibacillus</taxon>
    </lineage>
</organism>
<dbReference type="SUPFAM" id="SSF53756">
    <property type="entry name" value="UDP-Glycosyltransferase/glycogen phosphorylase"/>
    <property type="match status" value="1"/>
</dbReference>
<dbReference type="Pfam" id="PF00343">
    <property type="entry name" value="Phosphorylase"/>
    <property type="match status" value="1"/>
</dbReference>
<dbReference type="InterPro" id="IPR011833">
    <property type="entry name" value="Glycg_phsphrylas"/>
</dbReference>
<evidence type="ECO:0000256" key="9">
    <source>
        <dbReference type="ARBA" id="ARBA00022898"/>
    </source>
</evidence>
<evidence type="ECO:0000256" key="6">
    <source>
        <dbReference type="ARBA" id="ARBA00022533"/>
    </source>
</evidence>
<dbReference type="RefSeq" id="WP_073711994.1">
    <property type="nucleotide sequence ID" value="NZ_MRWQ01000009.1"/>
</dbReference>
<comment type="similarity">
    <text evidence="4 13">Belongs to the glycogen phosphorylase family.</text>
</comment>
<dbReference type="EC" id="2.4.1.1" evidence="13"/>
<name>A0A1Q5P1W4_9BACI</name>
<comment type="catalytic activity">
    <reaction evidence="1 13">
        <text>[(1-&gt;4)-alpha-D-glucosyl](n) + phosphate = [(1-&gt;4)-alpha-D-glucosyl](n-1) + alpha-D-glucose 1-phosphate</text>
        <dbReference type="Rhea" id="RHEA:41732"/>
        <dbReference type="Rhea" id="RHEA-COMP:9584"/>
        <dbReference type="Rhea" id="RHEA-COMP:9586"/>
        <dbReference type="ChEBI" id="CHEBI:15444"/>
        <dbReference type="ChEBI" id="CHEBI:43474"/>
        <dbReference type="ChEBI" id="CHEBI:58601"/>
        <dbReference type="EC" id="2.4.1.1"/>
    </reaction>
</comment>
<evidence type="ECO:0000256" key="10">
    <source>
        <dbReference type="ARBA" id="ARBA00023277"/>
    </source>
</evidence>
<dbReference type="AlphaFoldDB" id="A0A1Q5P1W4"/>
<dbReference type="PANTHER" id="PTHR11468">
    <property type="entry name" value="GLYCOGEN PHOSPHORYLASE"/>
    <property type="match status" value="1"/>
</dbReference>
<evidence type="ECO:0000256" key="5">
    <source>
        <dbReference type="ARBA" id="ARBA00022490"/>
    </source>
</evidence>
<evidence type="ECO:0000256" key="12">
    <source>
        <dbReference type="PIRSR" id="PIRSR000460-1"/>
    </source>
</evidence>
<dbReference type="FunFam" id="3.40.50.2000:FF:000003">
    <property type="entry name" value="Alpha-1,4 glucan phosphorylase"/>
    <property type="match status" value="1"/>
</dbReference>
<dbReference type="Proteomes" id="UP000186524">
    <property type="component" value="Unassembled WGS sequence"/>
</dbReference>
<dbReference type="InterPro" id="IPR035090">
    <property type="entry name" value="Pyridoxal_P_attach_site"/>
</dbReference>
<comment type="caution">
    <text evidence="14">The sequence shown here is derived from an EMBL/GenBank/DDBJ whole genome shotgun (WGS) entry which is preliminary data.</text>
</comment>
<evidence type="ECO:0000256" key="11">
    <source>
        <dbReference type="ARBA" id="ARBA00025174"/>
    </source>
</evidence>
<reference evidence="14 15" key="1">
    <citation type="submission" date="2016-12" db="EMBL/GenBank/DDBJ databases">
        <title>Domibacillus sp. SAOS 44 whole genome sequencing.</title>
        <authorList>
            <person name="Verma A."/>
            <person name="Krishnamurthi S."/>
        </authorList>
    </citation>
    <scope>NUCLEOTIDE SEQUENCE [LARGE SCALE GENOMIC DNA]</scope>
    <source>
        <strain evidence="14 15">SAOS 44</strain>
    </source>
</reference>
<comment type="function">
    <text evidence="13">Allosteric enzyme that catalyzes the rate-limiting step in glycogen catabolism, the phosphorolytic cleavage of glycogen to produce glucose-1-phosphate, and plays a central role in maintaining cellular and organismal glucose homeostasis.</text>
</comment>
<comment type="cofactor">
    <cofactor evidence="2 13">
        <name>pyridoxal 5'-phosphate</name>
        <dbReference type="ChEBI" id="CHEBI:597326"/>
    </cofactor>
</comment>
<accession>A0A1Q5P1W4</accession>
<proteinExistence type="inferred from homology"/>
<feature type="modified residue" description="N6-(pyridoxal phosphate)lysine" evidence="12">
    <location>
        <position position="645"/>
    </location>
</feature>
<keyword evidence="9 12" id="KW-0663">Pyridoxal phosphate</keyword>
<comment type="subcellular location">
    <subcellularLocation>
        <location evidence="3">Cytoplasm</location>
    </subcellularLocation>
</comment>
<keyword evidence="5" id="KW-0963">Cytoplasm</keyword>
<evidence type="ECO:0000313" key="14">
    <source>
        <dbReference type="EMBL" id="OKL36171.1"/>
    </source>
</evidence>
<keyword evidence="7 13" id="KW-0328">Glycosyltransferase</keyword>
<keyword evidence="15" id="KW-1185">Reference proteome</keyword>
<evidence type="ECO:0000256" key="13">
    <source>
        <dbReference type="RuleBase" id="RU000587"/>
    </source>
</evidence>